<dbReference type="KEGG" id="hja:BST95_11065"/>
<dbReference type="GO" id="GO:0003723">
    <property type="term" value="F:RNA binding"/>
    <property type="evidence" value="ECO:0007669"/>
    <property type="project" value="InterPro"/>
</dbReference>
<keyword evidence="10" id="KW-1185">Reference proteome</keyword>
<dbReference type="FunFam" id="3.30.70.580:FF:000001">
    <property type="entry name" value="tRNA pseudouridine synthase A"/>
    <property type="match status" value="1"/>
</dbReference>
<dbReference type="Pfam" id="PF01416">
    <property type="entry name" value="PseudoU_synth_1"/>
    <property type="match status" value="2"/>
</dbReference>
<organism evidence="9 10">
    <name type="scientific">Halioglobus japonicus</name>
    <dbReference type="NCBI Taxonomy" id="930805"/>
    <lineage>
        <taxon>Bacteria</taxon>
        <taxon>Pseudomonadati</taxon>
        <taxon>Pseudomonadota</taxon>
        <taxon>Gammaproteobacteria</taxon>
        <taxon>Cellvibrionales</taxon>
        <taxon>Halieaceae</taxon>
        <taxon>Halioglobus</taxon>
    </lineage>
</organism>
<evidence type="ECO:0000313" key="10">
    <source>
        <dbReference type="Proteomes" id="UP000235162"/>
    </source>
</evidence>
<dbReference type="InterPro" id="IPR020097">
    <property type="entry name" value="PsdUridine_synth_TruA_a/b_dom"/>
</dbReference>
<dbReference type="GO" id="GO:0160147">
    <property type="term" value="F:tRNA pseudouridine(38-40) synthase activity"/>
    <property type="evidence" value="ECO:0007669"/>
    <property type="project" value="UniProtKB-EC"/>
</dbReference>
<keyword evidence="3 4" id="KW-0413">Isomerase</keyword>
<keyword evidence="2 4" id="KW-0819">tRNA processing</keyword>
<comment type="caution">
    <text evidence="9">The sequence shown here is derived from an EMBL/GenBank/DDBJ whole genome shotgun (WGS) entry which is preliminary data.</text>
</comment>
<evidence type="ECO:0000256" key="4">
    <source>
        <dbReference type="HAMAP-Rule" id="MF_00171"/>
    </source>
</evidence>
<dbReference type="SUPFAM" id="SSF55120">
    <property type="entry name" value="Pseudouridine synthase"/>
    <property type="match status" value="1"/>
</dbReference>
<dbReference type="InterPro" id="IPR001406">
    <property type="entry name" value="PsdUridine_synth_TruA"/>
</dbReference>
<reference evidence="9 10" key="1">
    <citation type="submission" date="2018-01" db="EMBL/GenBank/DDBJ databases">
        <title>The draft genome sequence of Halioglobus japonicus S1-36.</title>
        <authorList>
            <person name="Du Z.-J."/>
            <person name="Shi M.-J."/>
        </authorList>
    </citation>
    <scope>NUCLEOTIDE SEQUENCE [LARGE SCALE GENOMIC DNA]</scope>
    <source>
        <strain evidence="9 10">S1-36</strain>
    </source>
</reference>
<comment type="catalytic activity">
    <reaction evidence="4 7">
        <text>uridine(38/39/40) in tRNA = pseudouridine(38/39/40) in tRNA</text>
        <dbReference type="Rhea" id="RHEA:22376"/>
        <dbReference type="Rhea" id="RHEA-COMP:10085"/>
        <dbReference type="Rhea" id="RHEA-COMP:10087"/>
        <dbReference type="ChEBI" id="CHEBI:65314"/>
        <dbReference type="ChEBI" id="CHEBI:65315"/>
        <dbReference type="EC" id="5.4.99.12"/>
    </reaction>
</comment>
<feature type="binding site" evidence="4 6">
    <location>
        <position position="120"/>
    </location>
    <ligand>
        <name>substrate</name>
    </ligand>
</feature>
<name>A0AAP8MFU1_9GAMM</name>
<dbReference type="NCBIfam" id="TIGR00071">
    <property type="entry name" value="hisT_truA"/>
    <property type="match status" value="1"/>
</dbReference>
<dbReference type="InterPro" id="IPR020103">
    <property type="entry name" value="PsdUridine_synth_cat_dom_sf"/>
</dbReference>
<dbReference type="EC" id="5.4.99.12" evidence="4"/>
<feature type="domain" description="Pseudouridine synthase I TruA alpha/beta" evidence="8">
    <location>
        <begin position="17"/>
        <end position="113"/>
    </location>
</feature>
<feature type="domain" description="Pseudouridine synthase I TruA alpha/beta" evidence="8">
    <location>
        <begin position="154"/>
        <end position="255"/>
    </location>
</feature>
<comment type="subunit">
    <text evidence="4">Homodimer.</text>
</comment>
<dbReference type="InterPro" id="IPR020094">
    <property type="entry name" value="TruA/RsuA/RluB/E/F_N"/>
</dbReference>
<evidence type="ECO:0000256" key="5">
    <source>
        <dbReference type="PIRSR" id="PIRSR001430-1"/>
    </source>
</evidence>
<evidence type="ECO:0000313" key="9">
    <source>
        <dbReference type="EMBL" id="PLW87012.1"/>
    </source>
</evidence>
<dbReference type="InterPro" id="IPR020095">
    <property type="entry name" value="PsdUridine_synth_TruA_C"/>
</dbReference>
<dbReference type="Gene3D" id="3.30.70.660">
    <property type="entry name" value="Pseudouridine synthase I, catalytic domain, C-terminal subdomain"/>
    <property type="match status" value="1"/>
</dbReference>
<accession>A0AAP8MFU1</accession>
<dbReference type="EMBL" id="PKUR01000002">
    <property type="protein sequence ID" value="PLW87012.1"/>
    <property type="molecule type" value="Genomic_DNA"/>
</dbReference>
<dbReference type="PANTHER" id="PTHR11142:SF0">
    <property type="entry name" value="TRNA PSEUDOURIDINE SYNTHASE-LIKE 1"/>
    <property type="match status" value="1"/>
</dbReference>
<feature type="active site" description="Nucleophile" evidence="4 5">
    <location>
        <position position="62"/>
    </location>
</feature>
<evidence type="ECO:0000256" key="6">
    <source>
        <dbReference type="PIRSR" id="PIRSR001430-2"/>
    </source>
</evidence>
<dbReference type="CDD" id="cd02570">
    <property type="entry name" value="PseudoU_synth_EcTruA"/>
    <property type="match status" value="1"/>
</dbReference>
<evidence type="ECO:0000256" key="7">
    <source>
        <dbReference type="RuleBase" id="RU003792"/>
    </source>
</evidence>
<evidence type="ECO:0000259" key="8">
    <source>
        <dbReference type="Pfam" id="PF01416"/>
    </source>
</evidence>
<proteinExistence type="inferred from homology"/>
<sequence length="272" mass="29802">MSAETLPAGTRIACRVEYNGANYNGWQTQPHLDVTTVQQELERGLTSVAGEPVRVHCAGRTDTGVHGHCQIVHFDAPVPRPPKSWVLGANASMARDVRVHWALPVEKEFHARFSATARRYRYVIANALVRPAMLGGQVTWQRRPLDEAIMHSEAQALLGERDFSTFRAAACQSTTPMRNMMDISVSRRGQLVVIDLQANAFLHHMVRNIAGSLMAVGSGRQSAGWIAELMEGRDRTVAADTAPPDGLYLVDVTYPGHFGLPQTPYGPLILGA</sequence>
<dbReference type="AlphaFoldDB" id="A0AAP8MFU1"/>
<dbReference type="Proteomes" id="UP000235162">
    <property type="component" value="Unassembled WGS sequence"/>
</dbReference>
<evidence type="ECO:0000256" key="3">
    <source>
        <dbReference type="ARBA" id="ARBA00023235"/>
    </source>
</evidence>
<comment type="similarity">
    <text evidence="1 4 7">Belongs to the tRNA pseudouridine synthase TruA family.</text>
</comment>
<dbReference type="PIRSF" id="PIRSF001430">
    <property type="entry name" value="tRNA_psdUrid_synth"/>
    <property type="match status" value="1"/>
</dbReference>
<dbReference type="PANTHER" id="PTHR11142">
    <property type="entry name" value="PSEUDOURIDYLATE SYNTHASE"/>
    <property type="match status" value="1"/>
</dbReference>
<comment type="caution">
    <text evidence="4">Lacks conserved residue(s) required for the propagation of feature annotation.</text>
</comment>
<evidence type="ECO:0000256" key="1">
    <source>
        <dbReference type="ARBA" id="ARBA00009375"/>
    </source>
</evidence>
<gene>
    <name evidence="4" type="primary">truA</name>
    <name evidence="9" type="ORF">C0029_10075</name>
</gene>
<dbReference type="Gene3D" id="3.30.70.580">
    <property type="entry name" value="Pseudouridine synthase I, catalytic domain, N-terminal subdomain"/>
    <property type="match status" value="1"/>
</dbReference>
<dbReference type="HAMAP" id="MF_00171">
    <property type="entry name" value="TruA"/>
    <property type="match status" value="1"/>
</dbReference>
<dbReference type="GO" id="GO:0031119">
    <property type="term" value="P:tRNA pseudouridine synthesis"/>
    <property type="evidence" value="ECO:0007669"/>
    <property type="project" value="UniProtKB-UniRule"/>
</dbReference>
<protein>
    <recommendedName>
        <fullName evidence="4">tRNA pseudouridine synthase A</fullName>
        <ecNumber evidence="4">5.4.99.12</ecNumber>
    </recommendedName>
    <alternativeName>
        <fullName evidence="4">tRNA pseudouridine(38-40) synthase</fullName>
    </alternativeName>
    <alternativeName>
        <fullName evidence="4">tRNA pseudouridylate synthase I</fullName>
    </alternativeName>
    <alternativeName>
        <fullName evidence="4">tRNA-uridine isomerase I</fullName>
    </alternativeName>
</protein>
<evidence type="ECO:0000256" key="2">
    <source>
        <dbReference type="ARBA" id="ARBA00022694"/>
    </source>
</evidence>
<comment type="function">
    <text evidence="4">Formation of pseudouridine at positions 38, 39 and 40 in the anticodon stem and loop of transfer RNAs.</text>
</comment>